<evidence type="ECO:0000313" key="2">
    <source>
        <dbReference type="Proteomes" id="UP000267535"/>
    </source>
</evidence>
<organism evidence="1 2">
    <name type="scientific">Amphritea balenae</name>
    <dbReference type="NCBI Taxonomy" id="452629"/>
    <lineage>
        <taxon>Bacteria</taxon>
        <taxon>Pseudomonadati</taxon>
        <taxon>Pseudomonadota</taxon>
        <taxon>Gammaproteobacteria</taxon>
        <taxon>Oceanospirillales</taxon>
        <taxon>Oceanospirillaceae</taxon>
        <taxon>Amphritea</taxon>
    </lineage>
</organism>
<dbReference type="RefSeq" id="WP_124924416.1">
    <property type="nucleotide sequence ID" value="NZ_BMOH01000001.1"/>
</dbReference>
<reference evidence="1 2" key="1">
    <citation type="submission" date="2018-11" db="EMBL/GenBank/DDBJ databases">
        <title>The draft genome sequence of Amphritea balenae JAMM 1525T.</title>
        <authorList>
            <person name="Fang Z."/>
            <person name="Zhang Y."/>
            <person name="Han X."/>
        </authorList>
    </citation>
    <scope>NUCLEOTIDE SEQUENCE [LARGE SCALE GENOMIC DNA]</scope>
    <source>
        <strain evidence="1 2">JAMM 1525</strain>
    </source>
</reference>
<keyword evidence="2" id="KW-1185">Reference proteome</keyword>
<name>A0A3P1SYZ9_9GAMM</name>
<evidence type="ECO:0000313" key="1">
    <source>
        <dbReference type="EMBL" id="RRD01343.1"/>
    </source>
</evidence>
<gene>
    <name evidence="1" type="ORF">EHS89_01935</name>
</gene>
<dbReference type="EMBL" id="RQXV01000001">
    <property type="protein sequence ID" value="RRD01343.1"/>
    <property type="molecule type" value="Genomic_DNA"/>
</dbReference>
<proteinExistence type="predicted"/>
<comment type="caution">
    <text evidence="1">The sequence shown here is derived from an EMBL/GenBank/DDBJ whole genome shotgun (WGS) entry which is preliminary data.</text>
</comment>
<dbReference type="OrthoDB" id="6121588at2"/>
<protein>
    <submittedName>
        <fullName evidence="1">Uncharacterized protein</fullName>
    </submittedName>
</protein>
<sequence>MNNSEVDNQLGTLSLEQLNSLQEKLKLKAAEKKQAIKAASKVPPRSQSDIEKLAELQGLDLSGLMREISKR</sequence>
<accession>A0A3P1SYZ9</accession>
<dbReference type="AlphaFoldDB" id="A0A3P1SYZ9"/>
<dbReference type="Proteomes" id="UP000267535">
    <property type="component" value="Unassembled WGS sequence"/>
</dbReference>